<keyword evidence="3" id="KW-1185">Reference proteome</keyword>
<dbReference type="HOGENOM" id="CLU_1961986_0_0_1"/>
<protein>
    <submittedName>
        <fullName evidence="1 2">Uncharacterized protein</fullName>
    </submittedName>
</protein>
<proteinExistence type="predicted"/>
<dbReference type="RefSeq" id="XP_009027507.1">
    <property type="nucleotide sequence ID" value="XM_009029259.1"/>
</dbReference>
<evidence type="ECO:0000313" key="2">
    <source>
        <dbReference type="EnsemblMetazoa" id="HelroP164286"/>
    </source>
</evidence>
<dbReference type="InParanoid" id="T1EV76"/>
<name>T1EV76_HELRO</name>
<evidence type="ECO:0000313" key="1">
    <source>
        <dbReference type="EMBL" id="ESN94442.1"/>
    </source>
</evidence>
<evidence type="ECO:0000313" key="3">
    <source>
        <dbReference type="Proteomes" id="UP000015101"/>
    </source>
</evidence>
<reference evidence="1 3" key="2">
    <citation type="journal article" date="2013" name="Nature">
        <title>Insights into bilaterian evolution from three spiralian genomes.</title>
        <authorList>
            <person name="Simakov O."/>
            <person name="Marletaz F."/>
            <person name="Cho S.J."/>
            <person name="Edsinger-Gonzales E."/>
            <person name="Havlak P."/>
            <person name="Hellsten U."/>
            <person name="Kuo D.H."/>
            <person name="Larsson T."/>
            <person name="Lv J."/>
            <person name="Arendt D."/>
            <person name="Savage R."/>
            <person name="Osoegawa K."/>
            <person name="de Jong P."/>
            <person name="Grimwood J."/>
            <person name="Chapman J.A."/>
            <person name="Shapiro H."/>
            <person name="Aerts A."/>
            <person name="Otillar R.P."/>
            <person name="Terry A.Y."/>
            <person name="Boore J.L."/>
            <person name="Grigoriev I.V."/>
            <person name="Lindberg D.R."/>
            <person name="Seaver E.C."/>
            <person name="Weisblat D.A."/>
            <person name="Putnam N.H."/>
            <person name="Rokhsar D.S."/>
        </authorList>
    </citation>
    <scope>NUCLEOTIDE SEQUENCE</scope>
</reference>
<dbReference type="GeneID" id="20200476"/>
<reference evidence="2" key="3">
    <citation type="submission" date="2015-06" db="UniProtKB">
        <authorList>
            <consortium name="EnsemblMetazoa"/>
        </authorList>
    </citation>
    <scope>IDENTIFICATION</scope>
</reference>
<organism evidence="2 3">
    <name type="scientific">Helobdella robusta</name>
    <name type="common">Californian leech</name>
    <dbReference type="NCBI Taxonomy" id="6412"/>
    <lineage>
        <taxon>Eukaryota</taxon>
        <taxon>Metazoa</taxon>
        <taxon>Spiralia</taxon>
        <taxon>Lophotrochozoa</taxon>
        <taxon>Annelida</taxon>
        <taxon>Clitellata</taxon>
        <taxon>Hirudinea</taxon>
        <taxon>Rhynchobdellida</taxon>
        <taxon>Glossiphoniidae</taxon>
        <taxon>Helobdella</taxon>
    </lineage>
</organism>
<dbReference type="AlphaFoldDB" id="T1EV76"/>
<dbReference type="Proteomes" id="UP000015101">
    <property type="component" value="Unassembled WGS sequence"/>
</dbReference>
<accession>T1EV76</accession>
<dbReference type="EMBL" id="AMQM01001622">
    <property type="status" value="NOT_ANNOTATED_CDS"/>
    <property type="molecule type" value="Genomic_DNA"/>
</dbReference>
<reference evidence="3" key="1">
    <citation type="submission" date="2012-12" db="EMBL/GenBank/DDBJ databases">
        <authorList>
            <person name="Hellsten U."/>
            <person name="Grimwood J."/>
            <person name="Chapman J.A."/>
            <person name="Shapiro H."/>
            <person name="Aerts A."/>
            <person name="Otillar R.P."/>
            <person name="Terry A.Y."/>
            <person name="Boore J.L."/>
            <person name="Simakov O."/>
            <person name="Marletaz F."/>
            <person name="Cho S.-J."/>
            <person name="Edsinger-Gonzales E."/>
            <person name="Havlak P."/>
            <person name="Kuo D.-H."/>
            <person name="Larsson T."/>
            <person name="Lv J."/>
            <person name="Arendt D."/>
            <person name="Savage R."/>
            <person name="Osoegawa K."/>
            <person name="de Jong P."/>
            <person name="Lindberg D.R."/>
            <person name="Seaver E.C."/>
            <person name="Weisblat D.A."/>
            <person name="Putnam N.H."/>
            <person name="Grigoriev I.V."/>
            <person name="Rokhsar D.S."/>
        </authorList>
    </citation>
    <scope>NUCLEOTIDE SEQUENCE</scope>
</reference>
<dbReference type="EMBL" id="KB097571">
    <property type="protein sequence ID" value="ESN94442.1"/>
    <property type="molecule type" value="Genomic_DNA"/>
</dbReference>
<sequence>MKECPINSIRADVFITNACAIIKGEQSDGAKFDVRVENNTGKPLLKILIRIGWVVSKSFTTQSTHLHQNILNIVLAKPYDISNATHHLSKRSSSCGKVSKKNNDITLYGVEPQQFKQIQKRKMFYKVN</sequence>
<dbReference type="EnsemblMetazoa" id="HelroT164286">
    <property type="protein sequence ID" value="HelroP164286"/>
    <property type="gene ID" value="HelroG164286"/>
</dbReference>
<gene>
    <name evidence="2" type="primary">20200476</name>
    <name evidence="1" type="ORF">HELRODRAFT_164286</name>
</gene>
<dbReference type="KEGG" id="hro:HELRODRAFT_164286"/>
<dbReference type="CTD" id="20200476"/>